<sequence>MRNIKTLLELIKNEDKNFSFYKSFYNKSIYYDFPFFHHKENKWDNFTVSIDLVKQRFYFYLRSHLKSKSYRLFSYMNGKYYCYHIAKLTDLDVSGYIFTYKMIENLSIYNTPNIELEK</sequence>
<protein>
    <submittedName>
        <fullName evidence="1">Serotype a capsulation locus region II DNA</fullName>
    </submittedName>
</protein>
<evidence type="ECO:0000313" key="1">
    <source>
        <dbReference type="EMBL" id="CAA85753.1"/>
    </source>
</evidence>
<dbReference type="AlphaFoldDB" id="Q48157"/>
<reference evidence="1" key="3">
    <citation type="submission" date="2000-05" db="EMBL/GenBank/DDBJ databases">
        <authorList>
            <person name="Follens A."/>
        </authorList>
    </citation>
    <scope>NUCLEOTIDE SEQUENCE</scope>
    <source>
        <strain evidence="1">ATCC 9006</strain>
    </source>
</reference>
<name>Q48157_HAEIF</name>
<dbReference type="PIR" id="S49241">
    <property type="entry name" value="S49241"/>
</dbReference>
<dbReference type="EMBL" id="Z37516">
    <property type="protein sequence ID" value="CAA85753.1"/>
    <property type="molecule type" value="Genomic_DNA"/>
</dbReference>
<organism evidence="1">
    <name type="scientific">Haemophilus influenzae</name>
    <dbReference type="NCBI Taxonomy" id="727"/>
    <lineage>
        <taxon>Bacteria</taxon>
        <taxon>Pseudomonadati</taxon>
        <taxon>Pseudomonadota</taxon>
        <taxon>Gammaproteobacteria</taxon>
        <taxon>Pasteurellales</taxon>
        <taxon>Pasteurellaceae</taxon>
        <taxon>Haemophilus</taxon>
    </lineage>
</organism>
<reference evidence="1" key="2">
    <citation type="journal article" date="1999" name="J. Bacteriol.">
        <title>acs1 of Haemophilus influenzae type a capsulation locus region II encodes a bifunctional ribulose 5-phosphate reductase- CDP-ribitol pyrophosphorylase.</title>
        <authorList>
            <person name="Follens A."/>
            <person name="Veiga-da-Cunha M."/>
            <person name="Merckx R."/>
            <person name="an Schaftingen E."/>
            <person name="van Eldere J."/>
        </authorList>
    </citation>
    <scope>NUCLEOTIDE SEQUENCE</scope>
    <source>
        <strain evidence="1">ATCC 9006</strain>
    </source>
</reference>
<reference evidence="1" key="1">
    <citation type="submission" date="1994-09" db="EMBL/GenBank/DDBJ databases">
        <title>Genetic analysis of the Region II of the Haemophilus influenzae serotype a capsulation locus.</title>
        <authorList>
            <person name="Celis P."/>
            <person name="Moxon E."/>
            <person name="Eyssen H."/>
            <person name="van Eldere J."/>
        </authorList>
    </citation>
    <scope>NUCLEOTIDE SEQUENCE</scope>
    <source>
        <strain evidence="1">ATCC 9006</strain>
    </source>
</reference>
<accession>Q48157</accession>
<proteinExistence type="predicted"/>